<sequence length="435" mass="46837">MSSPPVAIHTTPFVFKKSKDRVTHEFQYGDGSVPFTQVGTVLAMRITRTPEGAPEAFFRMLRVRTLTAADSSNTGTFTAVFTDMDDETLLEFANPTAVLKCYAALTSLTDPFCVRFQSLQASADQSAAGGSTSIDIALSDLWMDPSLSSKFSQSQLSSRDLLQYLHVFIVDDTILPSASLAKQLVEDQSVAKLRVRSPDLPSQPTSMLLLFSAKVTSSSGLLSSAFLDLYTDSDIRALKRSGTVYPLVDKLRAEIFSVYGVPAGMQASLTPAVDSYICQAAAARIGGMGAGDDLADYVPAPADATLTTSGGDSPALKLLATLKQTNWTMADELRRSSVDILQSFEKNDLRQRLDALINQNQKLDIALDSIRRSVRRTYLKYVAYNLSTLAAAVVSTVVCFVFGSGQSTRALTITLMMVFLVAFAILVVTGATSGA</sequence>
<feature type="coiled-coil region" evidence="1">
    <location>
        <begin position="346"/>
        <end position="373"/>
    </location>
</feature>
<evidence type="ECO:0000313" key="3">
    <source>
        <dbReference type="EMBL" id="KAG2424994.1"/>
    </source>
</evidence>
<keyword evidence="2" id="KW-1133">Transmembrane helix</keyword>
<feature type="transmembrane region" description="Helical" evidence="2">
    <location>
        <begin position="381"/>
        <end position="404"/>
    </location>
</feature>
<protein>
    <submittedName>
        <fullName evidence="3">Uncharacterized protein</fullName>
    </submittedName>
</protein>
<evidence type="ECO:0000256" key="2">
    <source>
        <dbReference type="SAM" id="Phobius"/>
    </source>
</evidence>
<keyword evidence="2" id="KW-0812">Transmembrane</keyword>
<dbReference type="Proteomes" id="UP000650467">
    <property type="component" value="Unassembled WGS sequence"/>
</dbReference>
<dbReference type="EMBL" id="JAEHOC010000060">
    <property type="protein sequence ID" value="KAG2424994.1"/>
    <property type="molecule type" value="Genomic_DNA"/>
</dbReference>
<proteinExistence type="predicted"/>
<evidence type="ECO:0000256" key="1">
    <source>
        <dbReference type="SAM" id="Coils"/>
    </source>
</evidence>
<evidence type="ECO:0000313" key="4">
    <source>
        <dbReference type="Proteomes" id="UP000650467"/>
    </source>
</evidence>
<keyword evidence="4" id="KW-1185">Reference proteome</keyword>
<accession>A0A835VTJ3</accession>
<gene>
    <name evidence="3" type="ORF">HXX76_014152</name>
</gene>
<feature type="transmembrane region" description="Helical" evidence="2">
    <location>
        <begin position="410"/>
        <end position="431"/>
    </location>
</feature>
<keyword evidence="2" id="KW-0472">Membrane</keyword>
<reference evidence="3" key="1">
    <citation type="journal article" date="2020" name="bioRxiv">
        <title>Comparative genomics of Chlamydomonas.</title>
        <authorList>
            <person name="Craig R.J."/>
            <person name="Hasan A.R."/>
            <person name="Ness R.W."/>
            <person name="Keightley P.D."/>
        </authorList>
    </citation>
    <scope>NUCLEOTIDE SEQUENCE</scope>
    <source>
        <strain evidence="3">SAG 7.73</strain>
    </source>
</reference>
<dbReference type="AlphaFoldDB" id="A0A835VTJ3"/>
<name>A0A835VTJ3_CHLIN</name>
<comment type="caution">
    <text evidence="3">The sequence shown here is derived from an EMBL/GenBank/DDBJ whole genome shotgun (WGS) entry which is preliminary data.</text>
</comment>
<organism evidence="3 4">
    <name type="scientific">Chlamydomonas incerta</name>
    <dbReference type="NCBI Taxonomy" id="51695"/>
    <lineage>
        <taxon>Eukaryota</taxon>
        <taxon>Viridiplantae</taxon>
        <taxon>Chlorophyta</taxon>
        <taxon>core chlorophytes</taxon>
        <taxon>Chlorophyceae</taxon>
        <taxon>CS clade</taxon>
        <taxon>Chlamydomonadales</taxon>
        <taxon>Chlamydomonadaceae</taxon>
        <taxon>Chlamydomonas</taxon>
    </lineage>
</organism>
<keyword evidence="1" id="KW-0175">Coiled coil</keyword>